<evidence type="ECO:0000256" key="1">
    <source>
        <dbReference type="SAM" id="MobiDB-lite"/>
    </source>
</evidence>
<name>A0A397J5C3_9GLOM</name>
<organism evidence="2 3">
    <name type="scientific">Diversispora epigaea</name>
    <dbReference type="NCBI Taxonomy" id="1348612"/>
    <lineage>
        <taxon>Eukaryota</taxon>
        <taxon>Fungi</taxon>
        <taxon>Fungi incertae sedis</taxon>
        <taxon>Mucoromycota</taxon>
        <taxon>Glomeromycotina</taxon>
        <taxon>Glomeromycetes</taxon>
        <taxon>Diversisporales</taxon>
        <taxon>Diversisporaceae</taxon>
        <taxon>Diversispora</taxon>
    </lineage>
</organism>
<protein>
    <recommendedName>
        <fullName evidence="4">FAR1 domain-containing protein</fullName>
    </recommendedName>
</protein>
<dbReference type="PANTHER" id="PTHR47718">
    <property type="entry name" value="OS01G0519700 PROTEIN"/>
    <property type="match status" value="1"/>
</dbReference>
<keyword evidence="3" id="KW-1185">Reference proteome</keyword>
<proteinExistence type="predicted"/>
<dbReference type="PANTHER" id="PTHR47718:SF13">
    <property type="entry name" value="OS09G0290500 PROTEIN"/>
    <property type="match status" value="1"/>
</dbReference>
<dbReference type="EMBL" id="PQFF01000092">
    <property type="protein sequence ID" value="RHZ83281.1"/>
    <property type="molecule type" value="Genomic_DNA"/>
</dbReference>
<dbReference type="Proteomes" id="UP000266861">
    <property type="component" value="Unassembled WGS sequence"/>
</dbReference>
<reference evidence="2 3" key="1">
    <citation type="submission" date="2018-08" db="EMBL/GenBank/DDBJ databases">
        <title>Genome and evolution of the arbuscular mycorrhizal fungus Diversispora epigaea (formerly Glomus versiforme) and its bacterial endosymbionts.</title>
        <authorList>
            <person name="Sun X."/>
            <person name="Fei Z."/>
            <person name="Harrison M."/>
        </authorList>
    </citation>
    <scope>NUCLEOTIDE SEQUENCE [LARGE SCALE GENOMIC DNA]</scope>
    <source>
        <strain evidence="2 3">IT104</strain>
    </source>
</reference>
<dbReference type="OrthoDB" id="2445512at2759"/>
<evidence type="ECO:0000313" key="3">
    <source>
        <dbReference type="Proteomes" id="UP000266861"/>
    </source>
</evidence>
<accession>A0A397J5C3</accession>
<evidence type="ECO:0000313" key="2">
    <source>
        <dbReference type="EMBL" id="RHZ83281.1"/>
    </source>
</evidence>
<dbReference type="AlphaFoldDB" id="A0A397J5C3"/>
<sequence length="499" mass="57533">MTGYSESKKDQDSGEENSSNKGKGRNKTSQCCGCPFFICFLLNEDNGLWYIINMNLTHNHQMIDENHQSFMSSERSIPDNVKQQIELLRRADVNVPTIRAILNQEFGIYHTDINLSIKKLKQVSTIMDIMINQHASKVILTDDDRVMANAYTKVLQPLNTKHCLSEGFILLLKYNWEGIKEFNVLCPKTHDSLVSTLLIEGTSQFIDIIGLFVAATPFNIVIFNKRCNCLCIQICLRINSNAKSILSLKTLLRINSNAKSILSLKTLLRINSNVKSYTLKNKYAFTHQTLKDNMCLLKRSKQYAFTHQTLKDNMQHTESEIISIQAHQDDIDKEQDELKNFLSIERDEIDNLLSIEEDKQNDLLSQNSENKVINLCVGCVFNSWESIDAIMEAYGKKNGFTIIKKRLMRHENGSIKHCGFGYEFGGRYQPRKQVDINKHRDCKSKRQQCVWNANFNCSQNSQNIVFTTFNNSHNHTLFPNTEKYSTKYRHIPDDVLKEI</sequence>
<gene>
    <name evidence="2" type="ORF">Glove_99g321</name>
</gene>
<feature type="region of interest" description="Disordered" evidence="1">
    <location>
        <begin position="1"/>
        <end position="28"/>
    </location>
</feature>
<comment type="caution">
    <text evidence="2">The sequence shown here is derived from an EMBL/GenBank/DDBJ whole genome shotgun (WGS) entry which is preliminary data.</text>
</comment>
<feature type="compositionally biased region" description="Basic and acidic residues" evidence="1">
    <location>
        <begin position="1"/>
        <end position="12"/>
    </location>
</feature>
<evidence type="ECO:0008006" key="4">
    <source>
        <dbReference type="Google" id="ProtNLM"/>
    </source>
</evidence>